<feature type="transmembrane region" description="Helical" evidence="2">
    <location>
        <begin position="107"/>
        <end position="125"/>
    </location>
</feature>
<proteinExistence type="predicted"/>
<keyword evidence="4" id="KW-1185">Reference proteome</keyword>
<feature type="region of interest" description="Disordered" evidence="1">
    <location>
        <begin position="69"/>
        <end position="91"/>
    </location>
</feature>
<organism evidence="3 4">
    <name type="scientific">Actinoallomurus iriomotensis</name>
    <dbReference type="NCBI Taxonomy" id="478107"/>
    <lineage>
        <taxon>Bacteria</taxon>
        <taxon>Bacillati</taxon>
        <taxon>Actinomycetota</taxon>
        <taxon>Actinomycetes</taxon>
        <taxon>Streptosporangiales</taxon>
        <taxon>Thermomonosporaceae</taxon>
        <taxon>Actinoallomurus</taxon>
    </lineage>
</organism>
<dbReference type="Proteomes" id="UP001165074">
    <property type="component" value="Unassembled WGS sequence"/>
</dbReference>
<name>A0A9W6W454_9ACTN</name>
<keyword evidence="2" id="KW-1133">Transmembrane helix</keyword>
<dbReference type="EMBL" id="BSTK01000015">
    <property type="protein sequence ID" value="GLY90129.1"/>
    <property type="molecule type" value="Genomic_DNA"/>
</dbReference>
<keyword evidence="2" id="KW-0472">Membrane</keyword>
<feature type="compositionally biased region" description="Basic and acidic residues" evidence="1">
    <location>
        <begin position="15"/>
        <end position="29"/>
    </location>
</feature>
<feature type="region of interest" description="Disordered" evidence="1">
    <location>
        <begin position="1"/>
        <end position="42"/>
    </location>
</feature>
<reference evidence="3" key="1">
    <citation type="submission" date="2023-03" db="EMBL/GenBank/DDBJ databases">
        <title>Actinoallomurus iriomotensis NBRC 103684.</title>
        <authorList>
            <person name="Ichikawa N."/>
            <person name="Sato H."/>
            <person name="Tonouchi N."/>
        </authorList>
    </citation>
    <scope>NUCLEOTIDE SEQUENCE</scope>
    <source>
        <strain evidence="3">NBRC 103684</strain>
    </source>
</reference>
<gene>
    <name evidence="3" type="ORF">Airi02_080580</name>
</gene>
<feature type="compositionally biased region" description="Basic and acidic residues" evidence="1">
    <location>
        <begin position="73"/>
        <end position="82"/>
    </location>
</feature>
<dbReference type="AlphaFoldDB" id="A0A9W6W454"/>
<comment type="caution">
    <text evidence="3">The sequence shown here is derived from an EMBL/GenBank/DDBJ whole genome shotgun (WGS) entry which is preliminary data.</text>
</comment>
<evidence type="ECO:0000313" key="4">
    <source>
        <dbReference type="Proteomes" id="UP001165074"/>
    </source>
</evidence>
<accession>A0A9W6W454</accession>
<sequence>METPGEAMACWTPRRRPDIRRSGRVRDEETGPPAPAAASPAVRRVSLARIRKQGRFSVLLERAARLASRVPARRPDADDTSRFMDYGPDWPPAPAPPRRRHPLLRRCVAAVVLYAVIWALGSALLELRMFQLRKLGGGAPVTTYTTVTEPRHR</sequence>
<evidence type="ECO:0000256" key="1">
    <source>
        <dbReference type="SAM" id="MobiDB-lite"/>
    </source>
</evidence>
<evidence type="ECO:0000313" key="3">
    <source>
        <dbReference type="EMBL" id="GLY90129.1"/>
    </source>
</evidence>
<keyword evidence="2" id="KW-0812">Transmembrane</keyword>
<protein>
    <submittedName>
        <fullName evidence="3">Uncharacterized protein</fullName>
    </submittedName>
</protein>
<evidence type="ECO:0000256" key="2">
    <source>
        <dbReference type="SAM" id="Phobius"/>
    </source>
</evidence>